<dbReference type="EMBL" id="CP106679">
    <property type="protein sequence ID" value="UXP32116.1"/>
    <property type="molecule type" value="Genomic_DNA"/>
</dbReference>
<dbReference type="EC" id="2.7.13.3" evidence="2"/>
<dbReference type="PANTHER" id="PTHR45339">
    <property type="entry name" value="HYBRID SIGNAL TRANSDUCTION HISTIDINE KINASE J"/>
    <property type="match status" value="1"/>
</dbReference>
<protein>
    <recommendedName>
        <fullName evidence="2">histidine kinase</fullName>
        <ecNumber evidence="2">2.7.13.3</ecNumber>
    </recommendedName>
</protein>
<dbReference type="SUPFAM" id="SSF47384">
    <property type="entry name" value="Homodimeric domain of signal transducing histidine kinase"/>
    <property type="match status" value="1"/>
</dbReference>
<dbReference type="SMART" id="SM00086">
    <property type="entry name" value="PAC"/>
    <property type="match status" value="1"/>
</dbReference>
<dbReference type="PANTHER" id="PTHR45339:SF1">
    <property type="entry name" value="HYBRID SIGNAL TRANSDUCTION HISTIDINE KINASE J"/>
    <property type="match status" value="1"/>
</dbReference>
<feature type="domain" description="PAC" evidence="9">
    <location>
        <begin position="207"/>
        <end position="259"/>
    </location>
</feature>
<dbReference type="CDD" id="cd16922">
    <property type="entry name" value="HATPase_EvgS-ArcB-TorS-like"/>
    <property type="match status" value="1"/>
</dbReference>
<reference evidence="10" key="1">
    <citation type="submission" date="2022-09" db="EMBL/GenBank/DDBJ databases">
        <title>Comparative genomics and taxonomic characterization of three novel marine species of genus Reichenbachiella exhibiting antioxidant and polysaccharide degradation activities.</title>
        <authorList>
            <person name="Muhammad N."/>
            <person name="Lee Y.-J."/>
            <person name="Ko J."/>
            <person name="Kim S.-G."/>
        </authorList>
    </citation>
    <scope>NUCLEOTIDE SEQUENCE</scope>
    <source>
        <strain evidence="10">BKB1-1</strain>
    </source>
</reference>
<keyword evidence="3 5" id="KW-0597">Phosphoprotein</keyword>
<dbReference type="InterPro" id="IPR003594">
    <property type="entry name" value="HATPase_dom"/>
</dbReference>
<evidence type="ECO:0000313" key="11">
    <source>
        <dbReference type="Proteomes" id="UP001065174"/>
    </source>
</evidence>
<dbReference type="PROSITE" id="PS50113">
    <property type="entry name" value="PAC"/>
    <property type="match status" value="1"/>
</dbReference>
<evidence type="ECO:0000256" key="1">
    <source>
        <dbReference type="ARBA" id="ARBA00000085"/>
    </source>
</evidence>
<dbReference type="SUPFAM" id="SSF52172">
    <property type="entry name" value="CheY-like"/>
    <property type="match status" value="2"/>
</dbReference>
<feature type="domain" description="Response regulatory" evidence="7">
    <location>
        <begin position="4"/>
        <end position="116"/>
    </location>
</feature>
<dbReference type="Pfam" id="PF13426">
    <property type="entry name" value="PAS_9"/>
    <property type="match status" value="1"/>
</dbReference>
<dbReference type="InterPro" id="IPR036890">
    <property type="entry name" value="HATPase_C_sf"/>
</dbReference>
<proteinExistence type="predicted"/>
<dbReference type="InterPro" id="IPR000014">
    <property type="entry name" value="PAS"/>
</dbReference>
<dbReference type="Gene3D" id="3.40.50.2300">
    <property type="match status" value="2"/>
</dbReference>
<dbReference type="InterPro" id="IPR001610">
    <property type="entry name" value="PAC"/>
</dbReference>
<dbReference type="Proteomes" id="UP001065174">
    <property type="component" value="Chromosome"/>
</dbReference>
<dbReference type="Gene3D" id="3.30.565.10">
    <property type="entry name" value="Histidine kinase-like ATPase, C-terminal domain"/>
    <property type="match status" value="1"/>
</dbReference>
<dbReference type="PROSITE" id="PS50110">
    <property type="entry name" value="RESPONSE_REGULATORY"/>
    <property type="match status" value="2"/>
</dbReference>
<keyword evidence="4" id="KW-0902">Two-component regulatory system</keyword>
<evidence type="ECO:0000259" key="8">
    <source>
        <dbReference type="PROSITE" id="PS50112"/>
    </source>
</evidence>
<gene>
    <name evidence="10" type="ORF">N6H18_17370</name>
</gene>
<feature type="domain" description="Response regulatory" evidence="7">
    <location>
        <begin position="520"/>
        <end position="638"/>
    </location>
</feature>
<accession>A0ABY6CNM8</accession>
<dbReference type="SUPFAM" id="SSF55874">
    <property type="entry name" value="ATPase domain of HSP90 chaperone/DNA topoisomerase II/histidine kinase"/>
    <property type="match status" value="1"/>
</dbReference>
<evidence type="ECO:0000313" key="10">
    <source>
        <dbReference type="EMBL" id="UXP32116.1"/>
    </source>
</evidence>
<dbReference type="CDD" id="cd00130">
    <property type="entry name" value="PAS"/>
    <property type="match status" value="1"/>
</dbReference>
<dbReference type="RefSeq" id="WP_262309553.1">
    <property type="nucleotide sequence ID" value="NZ_CP106679.1"/>
</dbReference>
<evidence type="ECO:0000259" key="6">
    <source>
        <dbReference type="PROSITE" id="PS50109"/>
    </source>
</evidence>
<dbReference type="SUPFAM" id="SSF55785">
    <property type="entry name" value="PYP-like sensor domain (PAS domain)"/>
    <property type="match status" value="1"/>
</dbReference>
<dbReference type="InterPro" id="IPR035965">
    <property type="entry name" value="PAS-like_dom_sf"/>
</dbReference>
<evidence type="ECO:0000256" key="4">
    <source>
        <dbReference type="ARBA" id="ARBA00023012"/>
    </source>
</evidence>
<dbReference type="InterPro" id="IPR000700">
    <property type="entry name" value="PAS-assoc_C"/>
</dbReference>
<evidence type="ECO:0000259" key="7">
    <source>
        <dbReference type="PROSITE" id="PS50110"/>
    </source>
</evidence>
<evidence type="ECO:0000256" key="3">
    <source>
        <dbReference type="ARBA" id="ARBA00022553"/>
    </source>
</evidence>
<dbReference type="CDD" id="cd00156">
    <property type="entry name" value="REC"/>
    <property type="match status" value="1"/>
</dbReference>
<feature type="modified residue" description="4-aspartylphosphate" evidence="5">
    <location>
        <position position="55"/>
    </location>
</feature>
<keyword evidence="11" id="KW-1185">Reference proteome</keyword>
<dbReference type="CDD" id="cd00082">
    <property type="entry name" value="HisKA"/>
    <property type="match status" value="1"/>
</dbReference>
<dbReference type="Pfam" id="PF02518">
    <property type="entry name" value="HATPase_c"/>
    <property type="match status" value="1"/>
</dbReference>
<dbReference type="Gene3D" id="1.10.287.130">
    <property type="match status" value="1"/>
</dbReference>
<evidence type="ECO:0000256" key="5">
    <source>
        <dbReference type="PROSITE-ProRule" id="PRU00169"/>
    </source>
</evidence>
<dbReference type="InterPro" id="IPR001789">
    <property type="entry name" value="Sig_transdc_resp-reg_receiver"/>
</dbReference>
<dbReference type="PRINTS" id="PR00344">
    <property type="entry name" value="BCTRLSENSOR"/>
</dbReference>
<dbReference type="NCBIfam" id="TIGR00229">
    <property type="entry name" value="sensory_box"/>
    <property type="match status" value="1"/>
</dbReference>
<dbReference type="SMART" id="SM00388">
    <property type="entry name" value="HisKA"/>
    <property type="match status" value="1"/>
</dbReference>
<dbReference type="InterPro" id="IPR004358">
    <property type="entry name" value="Sig_transdc_His_kin-like_C"/>
</dbReference>
<dbReference type="SMART" id="SM00448">
    <property type="entry name" value="REC"/>
    <property type="match status" value="2"/>
</dbReference>
<feature type="modified residue" description="4-aspartylphosphate" evidence="5">
    <location>
        <position position="569"/>
    </location>
</feature>
<feature type="domain" description="Histidine kinase" evidence="6">
    <location>
        <begin position="277"/>
        <end position="498"/>
    </location>
</feature>
<dbReference type="CDD" id="cd17546">
    <property type="entry name" value="REC_hyHK_CKI1_RcsC-like"/>
    <property type="match status" value="1"/>
</dbReference>
<dbReference type="SMART" id="SM00091">
    <property type="entry name" value="PAS"/>
    <property type="match status" value="1"/>
</dbReference>
<dbReference type="PROSITE" id="PS50109">
    <property type="entry name" value="HIS_KIN"/>
    <property type="match status" value="1"/>
</dbReference>
<dbReference type="InterPro" id="IPR011006">
    <property type="entry name" value="CheY-like_superfamily"/>
</dbReference>
<dbReference type="SMART" id="SM00387">
    <property type="entry name" value="HATPase_c"/>
    <property type="match status" value="1"/>
</dbReference>
<organism evidence="10 11">
    <name type="scientific">Reichenbachiella agarivorans</name>
    <dbReference type="NCBI Taxonomy" id="2979464"/>
    <lineage>
        <taxon>Bacteria</taxon>
        <taxon>Pseudomonadati</taxon>
        <taxon>Bacteroidota</taxon>
        <taxon>Cytophagia</taxon>
        <taxon>Cytophagales</taxon>
        <taxon>Reichenbachiellaceae</taxon>
        <taxon>Reichenbachiella</taxon>
    </lineage>
</organism>
<dbReference type="InterPro" id="IPR036097">
    <property type="entry name" value="HisK_dim/P_sf"/>
</dbReference>
<evidence type="ECO:0000256" key="2">
    <source>
        <dbReference type="ARBA" id="ARBA00012438"/>
    </source>
</evidence>
<dbReference type="InterPro" id="IPR005467">
    <property type="entry name" value="His_kinase_dom"/>
</dbReference>
<dbReference type="Gene3D" id="3.30.450.20">
    <property type="entry name" value="PAS domain"/>
    <property type="match status" value="1"/>
</dbReference>
<dbReference type="InterPro" id="IPR003661">
    <property type="entry name" value="HisK_dim/P_dom"/>
</dbReference>
<evidence type="ECO:0000259" key="9">
    <source>
        <dbReference type="PROSITE" id="PS50113"/>
    </source>
</evidence>
<name>A0ABY6CNM8_9BACT</name>
<dbReference type="PROSITE" id="PS50112">
    <property type="entry name" value="PAS"/>
    <property type="match status" value="1"/>
</dbReference>
<sequence>MKTNILLIEDDKIDQLAFERFCKRKMSVYHIDIAGSVAIAKVKLSQTEYDIVITDYQLGDGDAFDVISECINSTVIFISGAGNEDVIIDAMKSGAQDFLIKDSSRNYLKVLPLIIEKALQQREDKKILRTAEKQIKQLSLISQKTTNPVILFDKDQNIEWVNDAYLEITQYTKDEIIGQPAGVLQRGANPFDDEIVINKVVRNKGSHSFESINYTRFGTHYWAHNSLTPICDDNHDVTQYIIVQTDLTQKKEMEEALIHAKESAIKSEQTKQNFLANMSHEIRTPMNSIIGFTKLLSNTQLNVTQKKYLEAINWSSNHLLRLVNDILDMSKIESGKIQFEKTVFDLKQLVDSCMESFTQQISEKELSIKIEIDKDMPQFLVGDPVRIYQILTNLISNSIKFTSKGSIAIKVFKKKVDKNGYRVGFEVSDTGIGIPADRQDHVFDVFTQANSDTTRKYGGTGLGLPIVKQLVELQQGNIFLTSKEGKGSKFEFSLLLSEAENIENVIQSNQSQNIEICNKKILIVEDHEMNQFLIKATLDGQNLDYDIAKNGKAAIDLLKKKEYDLILMDLHMPIMDGIRTTQIIRNLYNEPIKNIPIIAMTASAMSSDLHDCMNCGMNDYISKPFKTEELFSKIEKWCNNPIMVTKKAS</sequence>
<feature type="domain" description="PAS" evidence="8">
    <location>
        <begin position="134"/>
        <end position="179"/>
    </location>
</feature>
<dbReference type="Pfam" id="PF00512">
    <property type="entry name" value="HisKA"/>
    <property type="match status" value="1"/>
</dbReference>
<comment type="catalytic activity">
    <reaction evidence="1">
        <text>ATP + protein L-histidine = ADP + protein N-phospho-L-histidine.</text>
        <dbReference type="EC" id="2.7.13.3"/>
    </reaction>
</comment>
<dbReference type="Pfam" id="PF00072">
    <property type="entry name" value="Response_reg"/>
    <property type="match status" value="2"/>
</dbReference>